<evidence type="ECO:0000313" key="6">
    <source>
        <dbReference type="EMBL" id="GHI17788.1"/>
    </source>
</evidence>
<gene>
    <name evidence="6" type="ORF">Scinn_72510</name>
</gene>
<dbReference type="SUPFAM" id="SSF51197">
    <property type="entry name" value="Clavaminate synthase-like"/>
    <property type="match status" value="1"/>
</dbReference>
<dbReference type="Pfam" id="PF03171">
    <property type="entry name" value="2OG-FeII_Oxy"/>
    <property type="match status" value="1"/>
</dbReference>
<dbReference type="Gene3D" id="2.60.120.330">
    <property type="entry name" value="B-lactam Antibiotic, Isopenicillin N Synthase, Chain"/>
    <property type="match status" value="1"/>
</dbReference>
<dbReference type="InterPro" id="IPR027443">
    <property type="entry name" value="IPNS-like_sf"/>
</dbReference>
<feature type="region of interest" description="Disordered" evidence="4">
    <location>
        <begin position="1"/>
        <end position="23"/>
    </location>
</feature>
<dbReference type="Pfam" id="PF14226">
    <property type="entry name" value="DIOX_N"/>
    <property type="match status" value="1"/>
</dbReference>
<keyword evidence="3" id="KW-0560">Oxidoreductase</keyword>
<sequence>MAGSQVPVIDLGPWRSGGPQDRARTAARVDEALRAAGFLLVTGHGIDPALPARIREAARAFFRLPAAQKEPYAVTVGDRGWLGPGAEANSYAEGAASPPDLKESWSFAADEPTGDAAVDAEWFRPNTWPAEVPELRPPVTQYLARMRALSDELLELLATALGLDQDHFTRHTGHPTWGLNLNWYPGTETVGTPLPGQFRIGAHTDFGTVTVLDRQLGSGGLQIHTEADGWQDAPYDPAALTVNIGDLMARWTGDRWRAGRHRVLPPPADTPAEELISLVYFYECDAHTRVESLPAPIGRVVHDPVDSHTYLREKLRAISVPAGTDTSE</sequence>
<keyword evidence="3" id="KW-0408">Iron</keyword>
<accession>A0ABQ3NYD5</accession>
<keyword evidence="7" id="KW-1185">Reference proteome</keyword>
<dbReference type="EMBL" id="BNDV01000017">
    <property type="protein sequence ID" value="GHI17788.1"/>
    <property type="molecule type" value="Genomic_DNA"/>
</dbReference>
<dbReference type="Proteomes" id="UP000660554">
    <property type="component" value="Unassembled WGS sequence"/>
</dbReference>
<evidence type="ECO:0000313" key="7">
    <source>
        <dbReference type="Proteomes" id="UP000660554"/>
    </source>
</evidence>
<comment type="similarity">
    <text evidence="3">Belongs to the iron/ascorbate-dependent oxidoreductase family.</text>
</comment>
<dbReference type="InterPro" id="IPR044861">
    <property type="entry name" value="IPNS-like_FE2OG_OXY"/>
</dbReference>
<feature type="domain" description="Fe2OG dioxygenase" evidence="5">
    <location>
        <begin position="174"/>
        <end position="284"/>
    </location>
</feature>
<dbReference type="PROSITE" id="PS51471">
    <property type="entry name" value="FE2OG_OXY"/>
    <property type="match status" value="1"/>
</dbReference>
<name>A0ABQ3NYD5_STRVG</name>
<comment type="caution">
    <text evidence="6">The sequence shown here is derived from an EMBL/GenBank/DDBJ whole genome shotgun (WGS) entry which is preliminary data.</text>
</comment>
<comment type="pathway">
    <text evidence="1">Antibiotic biosynthesis.</text>
</comment>
<evidence type="ECO:0000256" key="1">
    <source>
        <dbReference type="ARBA" id="ARBA00004792"/>
    </source>
</evidence>
<dbReference type="InterPro" id="IPR005123">
    <property type="entry name" value="Oxoglu/Fe-dep_dioxygenase_dom"/>
</dbReference>
<evidence type="ECO:0000256" key="3">
    <source>
        <dbReference type="RuleBase" id="RU003682"/>
    </source>
</evidence>
<evidence type="ECO:0000256" key="4">
    <source>
        <dbReference type="SAM" id="MobiDB-lite"/>
    </source>
</evidence>
<keyword evidence="2" id="KW-0045">Antibiotic biosynthesis</keyword>
<evidence type="ECO:0000256" key="2">
    <source>
        <dbReference type="ARBA" id="ARBA00023194"/>
    </source>
</evidence>
<dbReference type="PANTHER" id="PTHR47990">
    <property type="entry name" value="2-OXOGLUTARATE (2OG) AND FE(II)-DEPENDENT OXYGENASE SUPERFAMILY PROTEIN-RELATED"/>
    <property type="match status" value="1"/>
</dbReference>
<keyword evidence="3" id="KW-0479">Metal-binding</keyword>
<dbReference type="GeneID" id="86958930"/>
<organism evidence="6 7">
    <name type="scientific">Streptomyces virginiae</name>
    <name type="common">Streptomyces cinnamonensis</name>
    <dbReference type="NCBI Taxonomy" id="1961"/>
    <lineage>
        <taxon>Bacteria</taxon>
        <taxon>Bacillati</taxon>
        <taxon>Actinomycetota</taxon>
        <taxon>Actinomycetes</taxon>
        <taxon>Kitasatosporales</taxon>
        <taxon>Streptomycetaceae</taxon>
        <taxon>Streptomyces</taxon>
    </lineage>
</organism>
<dbReference type="RefSeq" id="WP_053614299.1">
    <property type="nucleotide sequence ID" value="NZ_BMRU01000071.1"/>
</dbReference>
<proteinExistence type="inferred from homology"/>
<dbReference type="InterPro" id="IPR026992">
    <property type="entry name" value="DIOX_N"/>
</dbReference>
<protein>
    <submittedName>
        <fullName evidence="6">Oxidoreductase</fullName>
    </submittedName>
</protein>
<dbReference type="InterPro" id="IPR050231">
    <property type="entry name" value="Iron_ascorbate_oxido_reductase"/>
</dbReference>
<reference evidence="7" key="1">
    <citation type="submission" date="2020-09" db="EMBL/GenBank/DDBJ databases">
        <title>Whole genome shotgun sequence of Streptomyces cinnamonensis NBRC 15873.</title>
        <authorList>
            <person name="Komaki H."/>
            <person name="Tamura T."/>
        </authorList>
    </citation>
    <scope>NUCLEOTIDE SEQUENCE [LARGE SCALE GENOMIC DNA]</scope>
    <source>
        <strain evidence="7">NBRC 15873</strain>
    </source>
</reference>
<evidence type="ECO:0000259" key="5">
    <source>
        <dbReference type="PROSITE" id="PS51471"/>
    </source>
</evidence>